<sequence length="622" mass="68250">MPAISARHDEPKTPQTPSNRLTLGSLPPPPGSRPLSFVQIQCDAVETGSRCDWCRHHSLPCTFIRTTASRPRPGTAAAAAAAAAAPMRKPDHSRTSRLRTAALGQIYMSGHNLGSFCSRSGIPYFTPQGERYIYTKTGRWPDLHRRRRRRDEVVTDFRNATPQQQLPRPPRGPAPELPDRLAVQTLLATYLASDFSLVFPLVDGVLFERTIELAYDPAPASADGASARACVFAFLSIASSRFLGAHVKLVVDGHACAAEARTLLDDMLGNVNMTTVQTLLILLTHETFCGRLQAASMYHAVACRALFNLDAHVLVNDRGWNEAQSREHRQLRVLFWFSYVFDKDVALCTGRPPVIDDEFCDLTLPAWCDHGRFAATTTTTTTTTMTNVLVVVDDGAGGGGGRSPWFPGDLRLSVLKSRACRLLYSASSLGQPDAELLRTIRELDEALEHWRLSLPSAFSPSLSPASSDGLGTSRSMLHMELHLHYYYLVNVIHAAAGRCAVDGLISAPEPGVRSSLELSVQASRSTLLYLRATSHRLISDGFWLFIFYPMSALVTLFFNVLRDPLHPQAARDVDLLSSAEEVIKTMPVGGITARELAYLNEVDDFVAELGQLARCALVQGGW</sequence>
<dbReference type="Pfam" id="PF04082">
    <property type="entry name" value="Fungal_trans"/>
    <property type="match status" value="1"/>
</dbReference>
<evidence type="ECO:0000313" key="9">
    <source>
        <dbReference type="EMBL" id="PFH56412.1"/>
    </source>
</evidence>
<evidence type="ECO:0000256" key="6">
    <source>
        <dbReference type="SAM" id="MobiDB-lite"/>
    </source>
</evidence>
<dbReference type="PANTHER" id="PTHR46910">
    <property type="entry name" value="TRANSCRIPTION FACTOR PDR1"/>
    <property type="match status" value="1"/>
</dbReference>
<evidence type="ECO:0000256" key="5">
    <source>
        <dbReference type="ARBA" id="ARBA00023242"/>
    </source>
</evidence>
<dbReference type="GO" id="GO:0003677">
    <property type="term" value="F:DNA binding"/>
    <property type="evidence" value="ECO:0007669"/>
    <property type="project" value="UniProtKB-KW"/>
</dbReference>
<feature type="domain" description="Xylanolytic transcriptional activator regulatory" evidence="8">
    <location>
        <begin position="295"/>
        <end position="371"/>
    </location>
</feature>
<accession>A0A2A9P6C4</accession>
<dbReference type="InterPro" id="IPR007219">
    <property type="entry name" value="XnlR_reg_dom"/>
</dbReference>
<keyword evidence="7" id="KW-0472">Membrane</keyword>
<evidence type="ECO:0000256" key="7">
    <source>
        <dbReference type="SAM" id="Phobius"/>
    </source>
</evidence>
<evidence type="ECO:0000313" key="10">
    <source>
        <dbReference type="Proteomes" id="UP000037136"/>
    </source>
</evidence>
<reference evidence="9 10" key="2">
    <citation type="journal article" date="2017" name="Sci. Rep.">
        <title>Ant-infecting Ophiocordyceps genomes reveal a high diversity of potential behavioral manipulation genes and a possible major role for enterotoxins.</title>
        <authorList>
            <person name="de Bekker C."/>
            <person name="Ohm R.A."/>
            <person name="Evans H.C."/>
            <person name="Brachmann A."/>
            <person name="Hughes D.P."/>
        </authorList>
    </citation>
    <scope>NUCLEOTIDE SEQUENCE [LARGE SCALE GENOMIC DNA]</scope>
    <source>
        <strain evidence="9 10">SC16a</strain>
    </source>
</reference>
<feature type="transmembrane region" description="Helical" evidence="7">
    <location>
        <begin position="541"/>
        <end position="561"/>
    </location>
</feature>
<keyword evidence="2" id="KW-0805">Transcription regulation</keyword>
<keyword evidence="7" id="KW-0812">Transmembrane</keyword>
<dbReference type="STRING" id="268505.A0A2A9P6C4"/>
<reference evidence="9 10" key="1">
    <citation type="journal article" date="2015" name="BMC Genomics">
        <title>Gene expression during zombie ant biting behavior reflects the complexity underlying fungal parasitic behavioral manipulation.</title>
        <authorList>
            <person name="de Bekker C."/>
            <person name="Ohm R.A."/>
            <person name="Loreto R.G."/>
            <person name="Sebastian A."/>
            <person name="Albert I."/>
            <person name="Merrow M."/>
            <person name="Brachmann A."/>
            <person name="Hughes D.P."/>
        </authorList>
    </citation>
    <scope>NUCLEOTIDE SEQUENCE [LARGE SCALE GENOMIC DNA]</scope>
    <source>
        <strain evidence="9 10">SC16a</strain>
    </source>
</reference>
<dbReference type="Proteomes" id="UP000037136">
    <property type="component" value="Unassembled WGS sequence"/>
</dbReference>
<feature type="region of interest" description="Disordered" evidence="6">
    <location>
        <begin position="70"/>
        <end position="94"/>
    </location>
</feature>
<dbReference type="CDD" id="cd12148">
    <property type="entry name" value="fungal_TF_MHR"/>
    <property type="match status" value="1"/>
</dbReference>
<dbReference type="GO" id="GO:0008270">
    <property type="term" value="F:zinc ion binding"/>
    <property type="evidence" value="ECO:0007669"/>
    <property type="project" value="InterPro"/>
</dbReference>
<evidence type="ECO:0000256" key="4">
    <source>
        <dbReference type="ARBA" id="ARBA00023163"/>
    </source>
</evidence>
<dbReference type="GO" id="GO:0005634">
    <property type="term" value="C:nucleus"/>
    <property type="evidence" value="ECO:0007669"/>
    <property type="project" value="UniProtKB-SubCell"/>
</dbReference>
<feature type="compositionally biased region" description="Low complexity" evidence="6">
    <location>
        <begin position="76"/>
        <end position="85"/>
    </location>
</feature>
<dbReference type="SMART" id="SM00906">
    <property type="entry name" value="Fungal_trans"/>
    <property type="match status" value="1"/>
</dbReference>
<keyword evidence="4" id="KW-0804">Transcription</keyword>
<dbReference type="EMBL" id="LAZP02000586">
    <property type="protein sequence ID" value="PFH56412.1"/>
    <property type="molecule type" value="Genomic_DNA"/>
</dbReference>
<name>A0A2A9P6C4_OPHUN</name>
<evidence type="ECO:0000256" key="2">
    <source>
        <dbReference type="ARBA" id="ARBA00023015"/>
    </source>
</evidence>
<protein>
    <recommendedName>
        <fullName evidence="8">Xylanolytic transcriptional activator regulatory domain-containing protein</fullName>
    </recommendedName>
</protein>
<comment type="subcellular location">
    <subcellularLocation>
        <location evidence="1">Nucleus</location>
    </subcellularLocation>
</comment>
<dbReference type="OrthoDB" id="4116913at2759"/>
<dbReference type="PANTHER" id="PTHR46910:SF37">
    <property type="entry name" value="ZN(II)2CYS6 TRANSCRIPTION FACTOR (EUROFUNG)"/>
    <property type="match status" value="1"/>
</dbReference>
<evidence type="ECO:0000256" key="1">
    <source>
        <dbReference type="ARBA" id="ARBA00004123"/>
    </source>
</evidence>
<evidence type="ECO:0000259" key="8">
    <source>
        <dbReference type="SMART" id="SM00906"/>
    </source>
</evidence>
<dbReference type="AlphaFoldDB" id="A0A2A9P6C4"/>
<feature type="compositionally biased region" description="Pro residues" evidence="6">
    <location>
        <begin position="167"/>
        <end position="176"/>
    </location>
</feature>
<dbReference type="GO" id="GO:0006351">
    <property type="term" value="P:DNA-templated transcription"/>
    <property type="evidence" value="ECO:0007669"/>
    <property type="project" value="InterPro"/>
</dbReference>
<keyword evidence="5" id="KW-0539">Nucleus</keyword>
<feature type="region of interest" description="Disordered" evidence="6">
    <location>
        <begin position="1"/>
        <end position="32"/>
    </location>
</feature>
<organism evidence="9 10">
    <name type="scientific">Ophiocordyceps unilateralis</name>
    <name type="common">Zombie-ant fungus</name>
    <name type="synonym">Torrubia unilateralis</name>
    <dbReference type="NCBI Taxonomy" id="268505"/>
    <lineage>
        <taxon>Eukaryota</taxon>
        <taxon>Fungi</taxon>
        <taxon>Dikarya</taxon>
        <taxon>Ascomycota</taxon>
        <taxon>Pezizomycotina</taxon>
        <taxon>Sordariomycetes</taxon>
        <taxon>Hypocreomycetidae</taxon>
        <taxon>Hypocreales</taxon>
        <taxon>Ophiocordycipitaceae</taxon>
        <taxon>Ophiocordyceps</taxon>
    </lineage>
</organism>
<evidence type="ECO:0000256" key="3">
    <source>
        <dbReference type="ARBA" id="ARBA00023125"/>
    </source>
</evidence>
<dbReference type="GO" id="GO:0003700">
    <property type="term" value="F:DNA-binding transcription factor activity"/>
    <property type="evidence" value="ECO:0007669"/>
    <property type="project" value="InterPro"/>
</dbReference>
<feature type="compositionally biased region" description="Basic and acidic residues" evidence="6">
    <location>
        <begin position="1"/>
        <end position="12"/>
    </location>
</feature>
<gene>
    <name evidence="9" type="ORF">XA68_16544</name>
</gene>
<keyword evidence="3" id="KW-0238">DNA-binding</keyword>
<dbReference type="InterPro" id="IPR050987">
    <property type="entry name" value="AtrR-like"/>
</dbReference>
<comment type="caution">
    <text evidence="9">The sequence shown here is derived from an EMBL/GenBank/DDBJ whole genome shotgun (WGS) entry which is preliminary data.</text>
</comment>
<feature type="region of interest" description="Disordered" evidence="6">
    <location>
        <begin position="145"/>
        <end position="176"/>
    </location>
</feature>
<proteinExistence type="predicted"/>
<keyword evidence="7" id="KW-1133">Transmembrane helix</keyword>
<keyword evidence="10" id="KW-1185">Reference proteome</keyword>